<gene>
    <name evidence="7" type="ORF">H9642_12035</name>
</gene>
<keyword evidence="4" id="KW-0288">FMN</keyword>
<comment type="similarity">
    <text evidence="2">Belongs to the nitroreductase family.</text>
</comment>
<evidence type="ECO:0000256" key="1">
    <source>
        <dbReference type="ARBA" id="ARBA00001917"/>
    </source>
</evidence>
<keyword evidence="3" id="KW-0285">Flavoprotein</keyword>
<dbReference type="InterPro" id="IPR000415">
    <property type="entry name" value="Nitroreductase-like"/>
</dbReference>
<feature type="domain" description="Nitroreductase" evidence="6">
    <location>
        <begin position="11"/>
        <end position="199"/>
    </location>
</feature>
<evidence type="ECO:0000256" key="3">
    <source>
        <dbReference type="ARBA" id="ARBA00022630"/>
    </source>
</evidence>
<dbReference type="PANTHER" id="PTHR43673">
    <property type="entry name" value="NAD(P)H NITROREDUCTASE YDGI-RELATED"/>
    <property type="match status" value="1"/>
</dbReference>
<dbReference type="EMBL" id="JACSQG010000006">
    <property type="protein sequence ID" value="MBD7977917.1"/>
    <property type="molecule type" value="Genomic_DNA"/>
</dbReference>
<dbReference type="InterPro" id="IPR029479">
    <property type="entry name" value="Nitroreductase"/>
</dbReference>
<dbReference type="CDD" id="cd02136">
    <property type="entry name" value="PnbA_NfnB-like"/>
    <property type="match status" value="1"/>
</dbReference>
<proteinExistence type="inferred from homology"/>
<dbReference type="Pfam" id="PF00881">
    <property type="entry name" value="Nitroreductase"/>
    <property type="match status" value="1"/>
</dbReference>
<keyword evidence="8" id="KW-1185">Reference proteome</keyword>
<evidence type="ECO:0000256" key="5">
    <source>
        <dbReference type="ARBA" id="ARBA00023002"/>
    </source>
</evidence>
<name>A0ABR8TQ55_9PSED</name>
<sequence>MTKLTFAEVVAARYSARQFLPTAVDPQHLQGVLEDAQRAPSNCNTQPWHVHIVSGRTRDKVSAALLGAASQEQYSPDFSFDEKAFPNLLNERRREQGRAYYEALGIARGDNEGRLEAFRRNLEFFGAPHVAFLFMPMIGDGVRAASDLGMYAQNFLLSLTARGLAGVPQTLLGMFADPVRDVLGVDADMKLLFGISFGHPDLSNAAANLRIGRAPLTESVRFHD</sequence>
<dbReference type="SUPFAM" id="SSF55469">
    <property type="entry name" value="FMN-dependent nitroreductase-like"/>
    <property type="match status" value="1"/>
</dbReference>
<dbReference type="PANTHER" id="PTHR43673:SF2">
    <property type="entry name" value="NITROREDUCTASE"/>
    <property type="match status" value="1"/>
</dbReference>
<comment type="caution">
    <text evidence="7">The sequence shown here is derived from an EMBL/GenBank/DDBJ whole genome shotgun (WGS) entry which is preliminary data.</text>
</comment>
<dbReference type="Proteomes" id="UP000611945">
    <property type="component" value="Unassembled WGS sequence"/>
</dbReference>
<comment type="cofactor">
    <cofactor evidence="1">
        <name>FMN</name>
        <dbReference type="ChEBI" id="CHEBI:58210"/>
    </cofactor>
</comment>
<dbReference type="Gene3D" id="3.40.109.10">
    <property type="entry name" value="NADH Oxidase"/>
    <property type="match status" value="1"/>
</dbReference>
<organism evidence="7 8">
    <name type="scientific">Serpens gallinarum</name>
    <dbReference type="NCBI Taxonomy" id="2763075"/>
    <lineage>
        <taxon>Bacteria</taxon>
        <taxon>Pseudomonadati</taxon>
        <taxon>Pseudomonadota</taxon>
        <taxon>Gammaproteobacteria</taxon>
        <taxon>Pseudomonadales</taxon>
        <taxon>Pseudomonadaceae</taxon>
        <taxon>Pseudomonas</taxon>
    </lineage>
</organism>
<evidence type="ECO:0000259" key="6">
    <source>
        <dbReference type="Pfam" id="PF00881"/>
    </source>
</evidence>
<dbReference type="RefSeq" id="WP_251836694.1">
    <property type="nucleotide sequence ID" value="NZ_JACSQG010000006.1"/>
</dbReference>
<reference evidence="7 8" key="1">
    <citation type="submission" date="2020-08" db="EMBL/GenBank/DDBJ databases">
        <title>A Genomic Blueprint of the Chicken Gut Microbiome.</title>
        <authorList>
            <person name="Gilroy R."/>
            <person name="Ravi A."/>
            <person name="Getino M."/>
            <person name="Pursley I."/>
            <person name="Horton D.L."/>
            <person name="Alikhan N.-F."/>
            <person name="Baker D."/>
            <person name="Gharbi K."/>
            <person name="Hall N."/>
            <person name="Watson M."/>
            <person name="Adriaenssens E.M."/>
            <person name="Foster-Nyarko E."/>
            <person name="Jarju S."/>
            <person name="Secka A."/>
            <person name="Antonio M."/>
            <person name="Oren A."/>
            <person name="Chaudhuri R."/>
            <person name="La Ragione R.M."/>
            <person name="Hildebrand F."/>
            <person name="Pallen M.J."/>
        </authorList>
    </citation>
    <scope>NUCLEOTIDE SEQUENCE [LARGE SCALE GENOMIC DNA]</scope>
    <source>
        <strain evidence="7 8">Sa2CUA2</strain>
    </source>
</reference>
<protein>
    <submittedName>
        <fullName evidence="7">Nitroreductase</fullName>
    </submittedName>
</protein>
<evidence type="ECO:0000256" key="4">
    <source>
        <dbReference type="ARBA" id="ARBA00022643"/>
    </source>
</evidence>
<evidence type="ECO:0000256" key="2">
    <source>
        <dbReference type="ARBA" id="ARBA00007118"/>
    </source>
</evidence>
<evidence type="ECO:0000313" key="8">
    <source>
        <dbReference type="Proteomes" id="UP000611945"/>
    </source>
</evidence>
<evidence type="ECO:0000313" key="7">
    <source>
        <dbReference type="EMBL" id="MBD7977917.1"/>
    </source>
</evidence>
<accession>A0ABR8TQ55</accession>
<keyword evidence="5" id="KW-0560">Oxidoreductase</keyword>